<dbReference type="Pfam" id="PF13148">
    <property type="entry name" value="DUF3987"/>
    <property type="match status" value="1"/>
</dbReference>
<dbReference type="InterPro" id="IPR014907">
    <property type="entry name" value="BT4734-like_N"/>
</dbReference>
<dbReference type="Proteomes" id="UP000249645">
    <property type="component" value="Unassembled WGS sequence"/>
</dbReference>
<feature type="domain" description="BT4734-like N-terminal" evidence="1">
    <location>
        <begin position="73"/>
        <end position="193"/>
    </location>
</feature>
<evidence type="ECO:0000313" key="3">
    <source>
        <dbReference type="Proteomes" id="UP000249645"/>
    </source>
</evidence>
<sequence length="777" mass="89969">MRGPKFPKSLNPSQIFKAMMVSFFRNPIQNNIPEVECSIEEISLVIKKDEYSIKETQERIRACSSKDERQKIKAYMLPYFTPSGLFSVRKKDGLIQHSGFICIDIDDLDSDLMDKINLKEIEKDIILYFISPSGNGYKVIMRIDHDTFSQEENYNSCIKYLSHKLDLSKSYFDKACKDVARACYVSFDPNAYFNSEYNTVPTIDKILNDSGIEEVISNNKEMTISPIQRIGKIDVSHKHDHSNFIKLCSLAVQSVGEYKKGNRHNFIVKLSSLSNKLGVDKKVLKSYCEQMFFDHPETLRKNDIFSLENELFKIIDDIYSRYSGDFNTWESSLEDIPMLDEDIYKKLPRNIERLLAFTEGKQKDVLFLSIMTVLSNWMPKVRGKYDDVMLGANLYSIIMAPPSAGKGIMNLASVLCGTIDDSLRDSYLECLAEYEKELEEWNNLETFPRPPRPQKPLQQRFIVAANVSNTALINAMKNNKNFALIIESEIDSLCNALGNKDWGNFTDNLRKCFHHEPISCLRKTNDEEIKLRKTYLSLLLSGTKNQVKRLFPSAENGFFSRFMFYVMPLDLEWKNVFDEKNICLDDFFEGQAIHFQGHLAPFFETSAITEENRILFEWTKEQKNSFNATFSKRQNELFFQYGAEILASVRRLGIIQFRLSMILCVLRLIDESDAKLNSIEKIVCKDIDFDIAESTVNTLIYHTLEVFNVVSGTKKNKFLSKKRDEWFDSLPTEFTRKNAMDLANHHGIKEKTAENYLSNFINEGKLKRPSYGHYEKK</sequence>
<name>A0A2W5H9E9_9SPHI</name>
<proteinExistence type="predicted"/>
<dbReference type="EMBL" id="QFOI01000013">
    <property type="protein sequence ID" value="PZP52082.1"/>
    <property type="molecule type" value="Genomic_DNA"/>
</dbReference>
<dbReference type="InterPro" id="IPR025048">
    <property type="entry name" value="DUF3987"/>
</dbReference>
<protein>
    <recommendedName>
        <fullName evidence="1">BT4734-like N-terminal domain-containing protein</fullName>
    </recommendedName>
</protein>
<reference evidence="2 3" key="1">
    <citation type="submission" date="2017-11" db="EMBL/GenBank/DDBJ databases">
        <title>Infants hospitalized years apart are colonized by the same room-sourced microbial strains.</title>
        <authorList>
            <person name="Brooks B."/>
            <person name="Olm M.R."/>
            <person name="Firek B.A."/>
            <person name="Baker R."/>
            <person name="Thomas B.C."/>
            <person name="Morowitz M.J."/>
            <person name="Banfield J.F."/>
        </authorList>
    </citation>
    <scope>NUCLEOTIDE SEQUENCE [LARGE SCALE GENOMIC DNA]</scope>
    <source>
        <strain evidence="2">S2_009_000_R2_76</strain>
    </source>
</reference>
<comment type="caution">
    <text evidence="2">The sequence shown here is derived from an EMBL/GenBank/DDBJ whole genome shotgun (WGS) entry which is preliminary data.</text>
</comment>
<dbReference type="Pfam" id="PF08800">
    <property type="entry name" value="BT4734-like_N"/>
    <property type="match status" value="1"/>
</dbReference>
<organism evidence="2 3">
    <name type="scientific">Pseudopedobacter saltans</name>
    <dbReference type="NCBI Taxonomy" id="151895"/>
    <lineage>
        <taxon>Bacteria</taxon>
        <taxon>Pseudomonadati</taxon>
        <taxon>Bacteroidota</taxon>
        <taxon>Sphingobacteriia</taxon>
        <taxon>Sphingobacteriales</taxon>
        <taxon>Sphingobacteriaceae</taxon>
        <taxon>Pseudopedobacter</taxon>
    </lineage>
</organism>
<gene>
    <name evidence="2" type="ORF">DI598_01620</name>
</gene>
<accession>A0A2W5H9E9</accession>
<evidence type="ECO:0000313" key="2">
    <source>
        <dbReference type="EMBL" id="PZP52082.1"/>
    </source>
</evidence>
<evidence type="ECO:0000259" key="1">
    <source>
        <dbReference type="Pfam" id="PF08800"/>
    </source>
</evidence>
<dbReference type="AlphaFoldDB" id="A0A2W5H9E9"/>